<keyword evidence="8 10" id="KW-0030">Aminoacyl-tRNA synthetase</keyword>
<comment type="subunit">
    <text evidence="10">Tetramer of two alpha and two beta subunits.</text>
</comment>
<reference evidence="12" key="1">
    <citation type="journal article" date="2020" name="mSystems">
        <title>Genome- and Community-Level Interaction Insights into Carbon Utilization and Element Cycling Functions of Hydrothermarchaeota in Hydrothermal Sediment.</title>
        <authorList>
            <person name="Zhou Z."/>
            <person name="Liu Y."/>
            <person name="Xu W."/>
            <person name="Pan J."/>
            <person name="Luo Z.H."/>
            <person name="Li M."/>
        </authorList>
    </citation>
    <scope>NUCLEOTIDE SEQUENCE [LARGE SCALE GENOMIC DNA]</scope>
    <source>
        <strain evidence="12">HyVt-19</strain>
    </source>
</reference>
<evidence type="ECO:0000256" key="8">
    <source>
        <dbReference type="ARBA" id="ARBA00023146"/>
    </source>
</evidence>
<dbReference type="PRINTS" id="PR01045">
    <property type="entry name" value="TRNASYNTHGB"/>
</dbReference>
<evidence type="ECO:0000256" key="7">
    <source>
        <dbReference type="ARBA" id="ARBA00022917"/>
    </source>
</evidence>
<dbReference type="GO" id="GO:0006426">
    <property type="term" value="P:glycyl-tRNA aminoacylation"/>
    <property type="evidence" value="ECO:0007669"/>
    <property type="project" value="UniProtKB-UniRule"/>
</dbReference>
<keyword evidence="3 10" id="KW-0963">Cytoplasm</keyword>
<dbReference type="EMBL" id="DQZW01000041">
    <property type="protein sequence ID" value="HDL89447.1"/>
    <property type="molecule type" value="Genomic_DNA"/>
</dbReference>
<evidence type="ECO:0000256" key="6">
    <source>
        <dbReference type="ARBA" id="ARBA00022840"/>
    </source>
</evidence>
<dbReference type="Pfam" id="PF05746">
    <property type="entry name" value="DALR_1"/>
    <property type="match status" value="1"/>
</dbReference>
<evidence type="ECO:0000256" key="5">
    <source>
        <dbReference type="ARBA" id="ARBA00022741"/>
    </source>
</evidence>
<gene>
    <name evidence="10" type="primary">glyS</name>
    <name evidence="12" type="ORF">ENG14_00915</name>
</gene>
<dbReference type="PANTHER" id="PTHR30075:SF2">
    <property type="entry name" value="GLYCINE--TRNA LIGASE, CHLOROPLASTIC_MITOCHONDRIAL 2"/>
    <property type="match status" value="1"/>
</dbReference>
<dbReference type="HAMAP" id="MF_00255">
    <property type="entry name" value="Gly_tRNA_synth_beta"/>
    <property type="match status" value="1"/>
</dbReference>
<proteinExistence type="inferred from homology"/>
<evidence type="ECO:0000256" key="10">
    <source>
        <dbReference type="HAMAP-Rule" id="MF_00255"/>
    </source>
</evidence>
<dbReference type="GO" id="GO:0004814">
    <property type="term" value="F:arginine-tRNA ligase activity"/>
    <property type="evidence" value="ECO:0007669"/>
    <property type="project" value="InterPro"/>
</dbReference>
<keyword evidence="7 10" id="KW-0648">Protein biosynthesis</keyword>
<dbReference type="SUPFAM" id="SSF109604">
    <property type="entry name" value="HD-domain/PDEase-like"/>
    <property type="match status" value="1"/>
</dbReference>
<comment type="catalytic activity">
    <reaction evidence="9 10">
        <text>tRNA(Gly) + glycine + ATP = glycyl-tRNA(Gly) + AMP + diphosphate</text>
        <dbReference type="Rhea" id="RHEA:16013"/>
        <dbReference type="Rhea" id="RHEA-COMP:9664"/>
        <dbReference type="Rhea" id="RHEA-COMP:9683"/>
        <dbReference type="ChEBI" id="CHEBI:30616"/>
        <dbReference type="ChEBI" id="CHEBI:33019"/>
        <dbReference type="ChEBI" id="CHEBI:57305"/>
        <dbReference type="ChEBI" id="CHEBI:78442"/>
        <dbReference type="ChEBI" id="CHEBI:78522"/>
        <dbReference type="ChEBI" id="CHEBI:456215"/>
        <dbReference type="EC" id="6.1.1.14"/>
    </reaction>
</comment>
<organism evidence="12">
    <name type="scientific">Thermodesulforhabdus norvegica</name>
    <dbReference type="NCBI Taxonomy" id="39841"/>
    <lineage>
        <taxon>Bacteria</taxon>
        <taxon>Pseudomonadati</taxon>
        <taxon>Thermodesulfobacteriota</taxon>
        <taxon>Syntrophobacteria</taxon>
        <taxon>Syntrophobacterales</taxon>
        <taxon>Thermodesulforhabdaceae</taxon>
        <taxon>Thermodesulforhabdus</taxon>
    </lineage>
</organism>
<dbReference type="AlphaFoldDB" id="A0A7C1AL02"/>
<comment type="subcellular location">
    <subcellularLocation>
        <location evidence="1 10">Cytoplasm</location>
    </subcellularLocation>
</comment>
<dbReference type="NCBIfam" id="TIGR00211">
    <property type="entry name" value="glyS"/>
    <property type="match status" value="1"/>
</dbReference>
<dbReference type="PANTHER" id="PTHR30075">
    <property type="entry name" value="GLYCYL-TRNA SYNTHETASE"/>
    <property type="match status" value="1"/>
</dbReference>
<dbReference type="Pfam" id="PF02092">
    <property type="entry name" value="tRNA_synt_2f"/>
    <property type="match status" value="1"/>
</dbReference>
<name>A0A7C1AL02_9BACT</name>
<sequence>MEKVPFIFEIGSEEIPAGYIGPALEAIKEQTLRFLENSRITFGNAHTAGTPRRLVLVVSDVAVTQEPAIQEIIGPPYNVAFTEDGRPTRAAEGFARSQNVSIDDLKMKETPKGKFVYVMREEKGTATKDLLEKFLPNLIAHIPFPKSMRWGSQTVTFARPIHWIVAILGDATLNFKYGDIQSGRESRGHRFMKPDVITVPSNYEEYKQILRNHFVILDTEERKELIRKALEEKSKEVGGRVLEDEELLEEVTNLVEYPHALIGKFEDHYLKLPPEVPITVMKEHQRYFAVVDDNGNLMPYFITIANTVPKQSEVVIKGNERVIKARLEDARFYFEEDRKIPLEKRAEELKDVVFHSKLGTSWEKVERFTAIAKWIAEQLELTEQQRKKLERAALLCKADLVSGMVGEFPELQGVMGRAYALEQGEDPEVAQAIYEHYLPDRATGPVPKGIVGAVLSIADKIDTIVGCFGVGLIPTGTADPFALRRQTLGIIRILLEKEFHISLKQLIDIALPGLKKWITEPENLVRSGVLNFFEGRFHHYMVNNYGYSTDVVGAVLSAGMDDLVEDVRKIEALAAFKNRPDFNSLAVAFKRVVNIIKEPETSPVDPTLLQEEAERELWDRVQVIRERFSSALSEGKYEKGLEELATLKPAIDRFFDSVLVMAQDESLKRNRLAILTSIKNLFDRVADFRKIHSEG</sequence>
<dbReference type="GO" id="GO:0006420">
    <property type="term" value="P:arginyl-tRNA aminoacylation"/>
    <property type="evidence" value="ECO:0007669"/>
    <property type="project" value="InterPro"/>
</dbReference>
<dbReference type="Proteomes" id="UP000886355">
    <property type="component" value="Unassembled WGS sequence"/>
</dbReference>
<dbReference type="GO" id="GO:0004820">
    <property type="term" value="F:glycine-tRNA ligase activity"/>
    <property type="evidence" value="ECO:0007669"/>
    <property type="project" value="UniProtKB-UniRule"/>
</dbReference>
<comment type="similarity">
    <text evidence="2 10">Belongs to the class-II aminoacyl-tRNA synthetase family.</text>
</comment>
<evidence type="ECO:0000259" key="11">
    <source>
        <dbReference type="Pfam" id="PF05746"/>
    </source>
</evidence>
<dbReference type="GO" id="GO:0005829">
    <property type="term" value="C:cytosol"/>
    <property type="evidence" value="ECO:0007669"/>
    <property type="project" value="TreeGrafter"/>
</dbReference>
<dbReference type="GO" id="GO:0005524">
    <property type="term" value="F:ATP binding"/>
    <property type="evidence" value="ECO:0007669"/>
    <property type="project" value="UniProtKB-UniRule"/>
</dbReference>
<feature type="domain" description="DALR anticodon binding" evidence="11">
    <location>
        <begin position="588"/>
        <end position="682"/>
    </location>
</feature>
<dbReference type="InterPro" id="IPR006194">
    <property type="entry name" value="Gly-tRNA-synth_heterodimer"/>
</dbReference>
<evidence type="ECO:0000256" key="2">
    <source>
        <dbReference type="ARBA" id="ARBA00008226"/>
    </source>
</evidence>
<dbReference type="InterPro" id="IPR008909">
    <property type="entry name" value="DALR_anticod-bd"/>
</dbReference>
<evidence type="ECO:0000256" key="1">
    <source>
        <dbReference type="ARBA" id="ARBA00004496"/>
    </source>
</evidence>
<dbReference type="PROSITE" id="PS50861">
    <property type="entry name" value="AA_TRNA_LIGASE_II_GLYAB"/>
    <property type="match status" value="1"/>
</dbReference>
<keyword evidence="4 10" id="KW-0436">Ligase</keyword>
<evidence type="ECO:0000256" key="9">
    <source>
        <dbReference type="ARBA" id="ARBA00047937"/>
    </source>
</evidence>
<dbReference type="EC" id="6.1.1.14" evidence="10"/>
<comment type="caution">
    <text evidence="12">The sequence shown here is derived from an EMBL/GenBank/DDBJ whole genome shotgun (WGS) entry which is preliminary data.</text>
</comment>
<accession>A0A7C1AL02</accession>
<evidence type="ECO:0000256" key="4">
    <source>
        <dbReference type="ARBA" id="ARBA00022598"/>
    </source>
</evidence>
<keyword evidence="6 10" id="KW-0067">ATP-binding</keyword>
<evidence type="ECO:0000313" key="12">
    <source>
        <dbReference type="EMBL" id="HDL89447.1"/>
    </source>
</evidence>
<keyword evidence="5 10" id="KW-0547">Nucleotide-binding</keyword>
<dbReference type="InterPro" id="IPR015944">
    <property type="entry name" value="Gly-tRNA-synth_bsu"/>
</dbReference>
<evidence type="ECO:0000256" key="3">
    <source>
        <dbReference type="ARBA" id="ARBA00022490"/>
    </source>
</evidence>
<protein>
    <recommendedName>
        <fullName evidence="10">Glycine--tRNA ligase beta subunit</fullName>
        <ecNumber evidence="10">6.1.1.14</ecNumber>
    </recommendedName>
    <alternativeName>
        <fullName evidence="10">Glycyl-tRNA synthetase beta subunit</fullName>
        <shortName evidence="10">GlyRS</shortName>
    </alternativeName>
</protein>